<dbReference type="EMBL" id="JANBPU010000018">
    <property type="protein sequence ID" value="KAJ1920039.1"/>
    <property type="molecule type" value="Genomic_DNA"/>
</dbReference>
<reference evidence="2" key="1">
    <citation type="submission" date="2022-07" db="EMBL/GenBank/DDBJ databases">
        <title>Phylogenomic reconstructions and comparative analyses of Kickxellomycotina fungi.</title>
        <authorList>
            <person name="Reynolds N.K."/>
            <person name="Stajich J.E."/>
            <person name="Barry K."/>
            <person name="Grigoriev I.V."/>
            <person name="Crous P."/>
            <person name="Smith M.E."/>
        </authorList>
    </citation>
    <scope>NUCLEOTIDE SEQUENCE</scope>
    <source>
        <strain evidence="2">NBRC 100468</strain>
    </source>
</reference>
<keyword evidence="3" id="KW-1185">Reference proteome</keyword>
<proteinExistence type="predicted"/>
<sequence length="137" mass="14382">MSVSSAIVPTPTLGHVPGNSGRYIEFSFSGDIQYNGEFAIMCSKHCRIGFGRGALPLDCASTCTTLTLLSQPTTASLDSPSTPPPDYTNISTAAGSSDASDGNLVPPQASCYGPCMHCKQGEGCSNYCRRICPNVFF</sequence>
<organism evidence="2 3">
    <name type="scientific">Mycoemilia scoparia</name>
    <dbReference type="NCBI Taxonomy" id="417184"/>
    <lineage>
        <taxon>Eukaryota</taxon>
        <taxon>Fungi</taxon>
        <taxon>Fungi incertae sedis</taxon>
        <taxon>Zoopagomycota</taxon>
        <taxon>Kickxellomycotina</taxon>
        <taxon>Kickxellomycetes</taxon>
        <taxon>Kickxellales</taxon>
        <taxon>Kickxellaceae</taxon>
        <taxon>Mycoemilia</taxon>
    </lineage>
</organism>
<protein>
    <submittedName>
        <fullName evidence="2">Uncharacterized protein</fullName>
    </submittedName>
</protein>
<feature type="region of interest" description="Disordered" evidence="1">
    <location>
        <begin position="73"/>
        <end position="101"/>
    </location>
</feature>
<gene>
    <name evidence="2" type="ORF">H4219_001568</name>
</gene>
<name>A0A9W8A961_9FUNG</name>
<evidence type="ECO:0000313" key="3">
    <source>
        <dbReference type="Proteomes" id="UP001150538"/>
    </source>
</evidence>
<evidence type="ECO:0000256" key="1">
    <source>
        <dbReference type="SAM" id="MobiDB-lite"/>
    </source>
</evidence>
<accession>A0A9W8A961</accession>
<evidence type="ECO:0000313" key="2">
    <source>
        <dbReference type="EMBL" id="KAJ1920039.1"/>
    </source>
</evidence>
<comment type="caution">
    <text evidence="2">The sequence shown here is derived from an EMBL/GenBank/DDBJ whole genome shotgun (WGS) entry which is preliminary data.</text>
</comment>
<dbReference type="Proteomes" id="UP001150538">
    <property type="component" value="Unassembled WGS sequence"/>
</dbReference>
<dbReference type="AlphaFoldDB" id="A0A9W8A961"/>